<dbReference type="SUPFAM" id="SSF56037">
    <property type="entry name" value="PheT/TilS domain"/>
    <property type="match status" value="1"/>
</dbReference>
<dbReference type="Gene3D" id="3.40.140.10">
    <property type="entry name" value="Cytidine Deaminase, domain 2"/>
    <property type="match status" value="1"/>
</dbReference>
<comment type="caution">
    <text evidence="13">The sequence shown here is derived from an EMBL/GenBank/DDBJ whole genome shotgun (WGS) entry which is preliminary data.</text>
</comment>
<dbReference type="InterPro" id="IPR011063">
    <property type="entry name" value="TilS/TtcA_N"/>
</dbReference>
<dbReference type="PROSITE" id="PS51747">
    <property type="entry name" value="CYT_DCMP_DEAMINASES_2"/>
    <property type="match status" value="1"/>
</dbReference>
<evidence type="ECO:0000256" key="5">
    <source>
        <dbReference type="ARBA" id="ARBA00022741"/>
    </source>
</evidence>
<evidence type="ECO:0000256" key="8">
    <source>
        <dbReference type="ARBA" id="ARBA00048539"/>
    </source>
</evidence>
<keyword evidence="5 10" id="KW-0547">Nucleotide-binding</keyword>
<evidence type="ECO:0000313" key="13">
    <source>
        <dbReference type="EMBL" id="MPY65362.1"/>
    </source>
</evidence>
<keyword evidence="3 10" id="KW-0436">Ligase</keyword>
<evidence type="ECO:0000256" key="6">
    <source>
        <dbReference type="ARBA" id="ARBA00022840"/>
    </source>
</evidence>
<evidence type="ECO:0000256" key="4">
    <source>
        <dbReference type="ARBA" id="ARBA00022694"/>
    </source>
</evidence>
<dbReference type="InterPro" id="IPR012795">
    <property type="entry name" value="tRNA_Ile_lys_synt_N"/>
</dbReference>
<sequence>MPPIVAGTPRVAGDRPCSSPLQCARVLLPFPSWLQFGRPVRPDRRGRPSGVRPRRSGAAARVGLGTGGGVRLPPALGRPLQPFAGQTVVVGVSGGADSVALLRALVLAGARPAVAHLDHALREDSAQDAAWVEALAGRLGVPFRGTRVDVGAVAARRGWNLEDAARRVRYEFLSRTAKAVGASAILTAHTRRDQAETVLLELLRGEAVLGGIPPVRGRVHRPWLDLPRADVEAFLRSLGQDWHEDPTNADLTRTRAWLRGEVVPLLTARFPGLESALDRLARLSREDDAALDDLAARLTGHAPRTRQPAAVLRRHVARALEDAGFPYHAEHVEVLAAALGAGETAHVTLPGGRDVTATGERLHLRPLSWPGPDFMPPPGWTLRPRQPGDRMRLPGGTRLLSDVLTDAKVPRPERDRVPLLAVGGEVQWVGLHPPLWAVGAREAAGVPEDPLHAAMGEALALAGEAARHGEVPVGAVVLGPDGTVVGRGRNTSREHGDMTRHAELGALRKATATLGTPYLTACTLVVTLEPCPMCLGAALEARVGRIVYGAANRGAGALGGVSDLLAHHWGHRPEVTGGVRAGEAARLLRQSFRAVRRREPEKRGS</sequence>
<keyword evidence="9" id="KW-0378">Hydrolase</keyword>
<comment type="subunit">
    <text evidence="9">Homodimer.</text>
</comment>
<feature type="compositionally biased region" description="Low complexity" evidence="11">
    <location>
        <begin position="48"/>
        <end position="63"/>
    </location>
</feature>
<keyword evidence="6 10" id="KW-0067">ATP-binding</keyword>
<comment type="catalytic activity">
    <reaction evidence="8 10">
        <text>cytidine(34) in tRNA(Ile2) + L-lysine + ATP = lysidine(34) in tRNA(Ile2) + AMP + diphosphate + H(+)</text>
        <dbReference type="Rhea" id="RHEA:43744"/>
        <dbReference type="Rhea" id="RHEA-COMP:10625"/>
        <dbReference type="Rhea" id="RHEA-COMP:10670"/>
        <dbReference type="ChEBI" id="CHEBI:15378"/>
        <dbReference type="ChEBI" id="CHEBI:30616"/>
        <dbReference type="ChEBI" id="CHEBI:32551"/>
        <dbReference type="ChEBI" id="CHEBI:33019"/>
        <dbReference type="ChEBI" id="CHEBI:82748"/>
        <dbReference type="ChEBI" id="CHEBI:83665"/>
        <dbReference type="ChEBI" id="CHEBI:456215"/>
        <dbReference type="EC" id="6.3.4.19"/>
    </reaction>
</comment>
<evidence type="ECO:0000256" key="10">
    <source>
        <dbReference type="HAMAP-Rule" id="MF_01161"/>
    </source>
</evidence>
<feature type="binding site" evidence="9">
    <location>
        <position position="531"/>
    </location>
    <ligand>
        <name>Zn(2+)</name>
        <dbReference type="ChEBI" id="CHEBI:29105"/>
        <note>catalytic</note>
    </ligand>
</feature>
<dbReference type="InterPro" id="IPR012094">
    <property type="entry name" value="tRNA_Ile_lys_synt"/>
</dbReference>
<feature type="active site" description="Proton donor" evidence="9">
    <location>
        <position position="503"/>
    </location>
</feature>
<comment type="similarity">
    <text evidence="10">Belongs to the tRNA(Ile)-lysidine synthase family.</text>
</comment>
<gene>
    <name evidence="10 13" type="primary">tilS</name>
    <name evidence="9" type="synonym">tadA</name>
    <name evidence="13" type="ORF">F8S09_01465</name>
</gene>
<dbReference type="GO" id="GO:0005737">
    <property type="term" value="C:cytoplasm"/>
    <property type="evidence" value="ECO:0007669"/>
    <property type="project" value="UniProtKB-SubCell"/>
</dbReference>
<dbReference type="CDD" id="cd01285">
    <property type="entry name" value="nucleoside_deaminase"/>
    <property type="match status" value="1"/>
</dbReference>
<evidence type="ECO:0000256" key="3">
    <source>
        <dbReference type="ARBA" id="ARBA00022598"/>
    </source>
</evidence>
<dbReference type="GO" id="GO:0008270">
    <property type="term" value="F:zinc ion binding"/>
    <property type="evidence" value="ECO:0007669"/>
    <property type="project" value="UniProtKB-UniRule"/>
</dbReference>
<name>A0A7X1NT67_9DEIO</name>
<comment type="similarity">
    <text evidence="9">Belongs to the cytidine and deoxycytidylate deaminase family.</text>
</comment>
<dbReference type="InterPro" id="IPR016193">
    <property type="entry name" value="Cytidine_deaminase-like"/>
</dbReference>
<dbReference type="GO" id="GO:0005524">
    <property type="term" value="F:ATP binding"/>
    <property type="evidence" value="ECO:0007669"/>
    <property type="project" value="UniProtKB-UniRule"/>
</dbReference>
<keyword evidence="9" id="KW-0862">Zinc</keyword>
<dbReference type="Pfam" id="PF11734">
    <property type="entry name" value="TilS_C"/>
    <property type="match status" value="1"/>
</dbReference>
<proteinExistence type="inferred from homology"/>
<protein>
    <recommendedName>
        <fullName evidence="9 10">Multifunctional fusion protein</fullName>
    </recommendedName>
    <domain>
        <recommendedName>
            <fullName evidence="10">tRNA(Ile)-lysidine synthase</fullName>
            <ecNumber evidence="10">6.3.4.19</ecNumber>
        </recommendedName>
        <alternativeName>
            <fullName evidence="10">tRNA(Ile)-2-lysyl-cytidine synthase</fullName>
        </alternativeName>
        <alternativeName>
            <fullName evidence="10">tRNA(Ile)-lysidine synthetase</fullName>
        </alternativeName>
    </domain>
    <domain>
        <recommendedName>
            <fullName evidence="9">tRNA-specific adenosine deaminase</fullName>
            <ecNumber evidence="9">3.5.4.33</ecNumber>
        </recommendedName>
    </domain>
</protein>
<evidence type="ECO:0000313" key="14">
    <source>
        <dbReference type="Proteomes" id="UP000484842"/>
    </source>
</evidence>
<dbReference type="GO" id="GO:0032267">
    <property type="term" value="F:tRNA(Ile)-lysidine synthase activity"/>
    <property type="evidence" value="ECO:0007669"/>
    <property type="project" value="UniProtKB-EC"/>
</dbReference>
<dbReference type="EC" id="3.5.4.33" evidence="9"/>
<dbReference type="AlphaFoldDB" id="A0A7X1NT67"/>
<dbReference type="Gene3D" id="3.40.50.620">
    <property type="entry name" value="HUPs"/>
    <property type="match status" value="1"/>
</dbReference>
<comment type="catalytic activity">
    <reaction evidence="7 9">
        <text>adenosine(34) in tRNA + H2O + H(+) = inosine(34) in tRNA + NH4(+)</text>
        <dbReference type="Rhea" id="RHEA:43168"/>
        <dbReference type="Rhea" id="RHEA-COMP:10373"/>
        <dbReference type="Rhea" id="RHEA-COMP:10374"/>
        <dbReference type="ChEBI" id="CHEBI:15377"/>
        <dbReference type="ChEBI" id="CHEBI:15378"/>
        <dbReference type="ChEBI" id="CHEBI:28938"/>
        <dbReference type="ChEBI" id="CHEBI:74411"/>
        <dbReference type="ChEBI" id="CHEBI:82852"/>
        <dbReference type="EC" id="3.5.4.33"/>
    </reaction>
</comment>
<feature type="domain" description="CMP/dCMP-type deaminase" evidence="12">
    <location>
        <begin position="449"/>
        <end position="572"/>
    </location>
</feature>
<evidence type="ECO:0000256" key="11">
    <source>
        <dbReference type="SAM" id="MobiDB-lite"/>
    </source>
</evidence>
<keyword evidence="2 10" id="KW-0963">Cytoplasm</keyword>
<dbReference type="InterPro" id="IPR028883">
    <property type="entry name" value="tRNA_aden_deaminase"/>
</dbReference>
<dbReference type="SUPFAM" id="SSF53927">
    <property type="entry name" value="Cytidine deaminase-like"/>
    <property type="match status" value="1"/>
</dbReference>
<dbReference type="Pfam" id="PF00383">
    <property type="entry name" value="dCMP_cyt_deam_1"/>
    <property type="match status" value="1"/>
</dbReference>
<comment type="function">
    <text evidence="10">Ligates lysine onto the cytidine present at position 34 of the AUA codon-specific tRNA(Ile) that contains the anticodon CAU, in an ATP-dependent manner. Cytidine is converted to lysidine, thus changing the amino acid specificity of the tRNA from methionine to isoleucine.</text>
</comment>
<evidence type="ECO:0000259" key="12">
    <source>
        <dbReference type="PROSITE" id="PS51747"/>
    </source>
</evidence>
<keyword evidence="14" id="KW-1185">Reference proteome</keyword>
<comment type="cofactor">
    <cofactor evidence="9">
        <name>Zn(2+)</name>
        <dbReference type="ChEBI" id="CHEBI:29105"/>
    </cofactor>
    <text evidence="9">Binds 1 zinc ion per subunit.</text>
</comment>
<dbReference type="HAMAP" id="MF_01161">
    <property type="entry name" value="tRNA_Ile_lys_synt"/>
    <property type="match status" value="1"/>
</dbReference>
<dbReference type="HAMAP" id="MF_00972">
    <property type="entry name" value="tRNA_aden_deaminase"/>
    <property type="match status" value="1"/>
</dbReference>
<dbReference type="InterPro" id="IPR014729">
    <property type="entry name" value="Rossmann-like_a/b/a_fold"/>
</dbReference>
<comment type="subcellular location">
    <subcellularLocation>
        <location evidence="1 10">Cytoplasm</location>
    </subcellularLocation>
</comment>
<comment type="domain">
    <text evidence="10">The N-terminal region contains the highly conserved SGGXDS motif, predicted to be a P-loop motif involved in ATP binding.</text>
</comment>
<keyword evidence="4 10" id="KW-0819">tRNA processing</keyword>
<dbReference type="PANTHER" id="PTHR43033">
    <property type="entry name" value="TRNA(ILE)-LYSIDINE SYNTHASE-RELATED"/>
    <property type="match status" value="1"/>
</dbReference>
<evidence type="ECO:0000256" key="1">
    <source>
        <dbReference type="ARBA" id="ARBA00004496"/>
    </source>
</evidence>
<dbReference type="SUPFAM" id="SSF52402">
    <property type="entry name" value="Adenine nucleotide alpha hydrolases-like"/>
    <property type="match status" value="1"/>
</dbReference>
<comment type="function">
    <text evidence="9">Catalyzes the deamination of adenosine to inosine at the wobble position 34 of tRNA(Arg2).</text>
</comment>
<dbReference type="NCBIfam" id="TIGR02433">
    <property type="entry name" value="lysidine_TilS_C"/>
    <property type="match status" value="1"/>
</dbReference>
<feature type="region of interest" description="Disordered" evidence="11">
    <location>
        <begin position="38"/>
        <end position="64"/>
    </location>
</feature>
<dbReference type="EMBL" id="WBSL01000001">
    <property type="protein sequence ID" value="MPY65362.1"/>
    <property type="molecule type" value="Genomic_DNA"/>
</dbReference>
<feature type="binding site" evidence="10">
    <location>
        <begin position="93"/>
        <end position="98"/>
    </location>
    <ligand>
        <name>ATP</name>
        <dbReference type="ChEBI" id="CHEBI:30616"/>
    </ligand>
</feature>
<feature type="binding site" evidence="9">
    <location>
        <position position="501"/>
    </location>
    <ligand>
        <name>Zn(2+)</name>
        <dbReference type="ChEBI" id="CHEBI:29105"/>
        <note>catalytic</note>
    </ligand>
</feature>
<keyword evidence="9" id="KW-0479">Metal-binding</keyword>
<dbReference type="SMART" id="SM00977">
    <property type="entry name" value="TilS_C"/>
    <property type="match status" value="1"/>
</dbReference>
<dbReference type="GO" id="GO:0052717">
    <property type="term" value="F:tRNA-specific adenosine-34 deaminase activity"/>
    <property type="evidence" value="ECO:0007669"/>
    <property type="project" value="UniProtKB-UniRule"/>
</dbReference>
<dbReference type="CDD" id="cd01992">
    <property type="entry name" value="TilS_N"/>
    <property type="match status" value="1"/>
</dbReference>
<dbReference type="PANTHER" id="PTHR43033:SF1">
    <property type="entry name" value="TRNA(ILE)-LYSIDINE SYNTHASE-RELATED"/>
    <property type="match status" value="1"/>
</dbReference>
<dbReference type="InterPro" id="IPR012796">
    <property type="entry name" value="Lysidine-tRNA-synth_C"/>
</dbReference>
<reference evidence="13 14" key="1">
    <citation type="submission" date="2019-10" db="EMBL/GenBank/DDBJ databases">
        <title>Deinococcus sp. isolated from soil.</title>
        <authorList>
            <person name="Li Y."/>
            <person name="Wang J."/>
        </authorList>
    </citation>
    <scope>NUCLEOTIDE SEQUENCE [LARGE SCALE GENOMIC DNA]</scope>
    <source>
        <strain evidence="13 14">SDU3-2</strain>
    </source>
</reference>
<dbReference type="Proteomes" id="UP000484842">
    <property type="component" value="Unassembled WGS sequence"/>
</dbReference>
<organism evidence="13 14">
    <name type="scientific">Deinococcus terrestris</name>
    <dbReference type="NCBI Taxonomy" id="2651870"/>
    <lineage>
        <taxon>Bacteria</taxon>
        <taxon>Thermotogati</taxon>
        <taxon>Deinococcota</taxon>
        <taxon>Deinococci</taxon>
        <taxon>Deinococcales</taxon>
        <taxon>Deinococcaceae</taxon>
        <taxon>Deinococcus</taxon>
    </lineage>
</organism>
<dbReference type="EC" id="6.3.4.19" evidence="10"/>
<dbReference type="Pfam" id="PF01171">
    <property type="entry name" value="ATP_bind_3"/>
    <property type="match status" value="1"/>
</dbReference>
<dbReference type="InterPro" id="IPR002125">
    <property type="entry name" value="CMP_dCMP_dom"/>
</dbReference>
<feature type="binding site" evidence="9">
    <location>
        <position position="534"/>
    </location>
    <ligand>
        <name>Zn(2+)</name>
        <dbReference type="ChEBI" id="CHEBI:29105"/>
        <note>catalytic</note>
    </ligand>
</feature>
<evidence type="ECO:0000256" key="9">
    <source>
        <dbReference type="HAMAP-Rule" id="MF_00972"/>
    </source>
</evidence>
<dbReference type="GO" id="GO:0002100">
    <property type="term" value="P:tRNA wobble adenosine to inosine editing"/>
    <property type="evidence" value="ECO:0007669"/>
    <property type="project" value="UniProtKB-UniRule"/>
</dbReference>
<accession>A0A7X1NT67</accession>
<evidence type="ECO:0000256" key="7">
    <source>
        <dbReference type="ARBA" id="ARBA00048045"/>
    </source>
</evidence>
<dbReference type="NCBIfam" id="TIGR02432">
    <property type="entry name" value="lysidine_TilS_N"/>
    <property type="match status" value="1"/>
</dbReference>
<evidence type="ECO:0000256" key="2">
    <source>
        <dbReference type="ARBA" id="ARBA00022490"/>
    </source>
</evidence>